<name>L8WD56_THACA</name>
<gene>
    <name evidence="1" type="ORF">AG1IA_10080</name>
</gene>
<dbReference type="AlphaFoldDB" id="L8WD56"/>
<evidence type="ECO:0000313" key="2">
    <source>
        <dbReference type="Proteomes" id="UP000011668"/>
    </source>
</evidence>
<reference evidence="1 2" key="1">
    <citation type="journal article" date="2013" name="Nat. Commun.">
        <title>The evolution and pathogenic mechanisms of the rice sheath blight pathogen.</title>
        <authorList>
            <person name="Zheng A."/>
            <person name="Lin R."/>
            <person name="Xu L."/>
            <person name="Qin P."/>
            <person name="Tang C."/>
            <person name="Ai P."/>
            <person name="Zhang D."/>
            <person name="Liu Y."/>
            <person name="Sun Z."/>
            <person name="Feng H."/>
            <person name="Wang Y."/>
            <person name="Chen Y."/>
            <person name="Liang X."/>
            <person name="Fu R."/>
            <person name="Li Q."/>
            <person name="Zhang J."/>
            <person name="Yu X."/>
            <person name="Xie Z."/>
            <person name="Ding L."/>
            <person name="Guan P."/>
            <person name="Tang J."/>
            <person name="Liang Y."/>
            <person name="Wang S."/>
            <person name="Deng Q."/>
            <person name="Li S."/>
            <person name="Zhu J."/>
            <person name="Wang L."/>
            <person name="Liu H."/>
            <person name="Li P."/>
        </authorList>
    </citation>
    <scope>NUCLEOTIDE SEQUENCE [LARGE SCALE GENOMIC DNA]</scope>
    <source>
        <strain evidence="2">AG-1 IA</strain>
    </source>
</reference>
<evidence type="ECO:0000313" key="1">
    <source>
        <dbReference type="EMBL" id="ELU35890.1"/>
    </source>
</evidence>
<sequence>MGAFLTWWVGIPILVGNRREGCGASAEPIVGAHKYARKLLLRISVLSVEGIGASNWSCDTYKSMEYKFPVHAEDMLLRRMIDFDKCYLTSLWQGQLGCWCSQLTSNSSPYDSHHLFARTGC</sequence>
<comment type="caution">
    <text evidence="1">The sequence shown here is derived from an EMBL/GenBank/DDBJ whole genome shotgun (WGS) entry which is preliminary data.</text>
</comment>
<dbReference type="EMBL" id="AFRT01004956">
    <property type="protein sequence ID" value="ELU35890.1"/>
    <property type="molecule type" value="Genomic_DNA"/>
</dbReference>
<keyword evidence="2" id="KW-1185">Reference proteome</keyword>
<organism evidence="1 2">
    <name type="scientific">Thanatephorus cucumeris (strain AG1-IA)</name>
    <name type="common">Rice sheath blight fungus</name>
    <name type="synonym">Rhizoctonia solani</name>
    <dbReference type="NCBI Taxonomy" id="983506"/>
    <lineage>
        <taxon>Eukaryota</taxon>
        <taxon>Fungi</taxon>
        <taxon>Dikarya</taxon>
        <taxon>Basidiomycota</taxon>
        <taxon>Agaricomycotina</taxon>
        <taxon>Agaricomycetes</taxon>
        <taxon>Cantharellales</taxon>
        <taxon>Ceratobasidiaceae</taxon>
        <taxon>Rhizoctonia</taxon>
        <taxon>Rhizoctonia solani AG-1</taxon>
    </lineage>
</organism>
<protein>
    <submittedName>
        <fullName evidence="1">Uncharacterized protein</fullName>
    </submittedName>
</protein>
<accession>L8WD56</accession>
<dbReference type="HOGENOM" id="CLU_2039650_0_0_1"/>
<dbReference type="Proteomes" id="UP000011668">
    <property type="component" value="Unassembled WGS sequence"/>
</dbReference>
<proteinExistence type="predicted"/>